<feature type="compositionally biased region" description="Basic and acidic residues" evidence="6">
    <location>
        <begin position="325"/>
        <end position="469"/>
    </location>
</feature>
<evidence type="ECO:0000313" key="7">
    <source>
        <dbReference type="EMBL" id="KAI1895773.1"/>
    </source>
</evidence>
<evidence type="ECO:0000313" key="8">
    <source>
        <dbReference type="Proteomes" id="UP000829720"/>
    </source>
</evidence>
<accession>A0A8T3DEX6</accession>
<feature type="region of interest" description="Disordered" evidence="6">
    <location>
        <begin position="1"/>
        <end position="59"/>
    </location>
</feature>
<feature type="compositionally biased region" description="Low complexity" evidence="6">
    <location>
        <begin position="202"/>
        <end position="218"/>
    </location>
</feature>
<comment type="similarity">
    <text evidence="2">Belongs to the MAP7 family.</text>
</comment>
<feature type="compositionally biased region" description="Polar residues" evidence="6">
    <location>
        <begin position="575"/>
        <end position="585"/>
    </location>
</feature>
<dbReference type="AlphaFoldDB" id="A0A8T3DEX6"/>
<evidence type="ECO:0000256" key="1">
    <source>
        <dbReference type="ARBA" id="ARBA00004245"/>
    </source>
</evidence>
<dbReference type="OrthoDB" id="8964731at2759"/>
<dbReference type="Proteomes" id="UP000829720">
    <property type="component" value="Unassembled WGS sequence"/>
</dbReference>
<dbReference type="InterPro" id="IPR051483">
    <property type="entry name" value="MAP7_domain-containing"/>
</dbReference>
<feature type="region of interest" description="Disordered" evidence="6">
    <location>
        <begin position="566"/>
        <end position="585"/>
    </location>
</feature>
<evidence type="ECO:0000256" key="2">
    <source>
        <dbReference type="ARBA" id="ARBA00007525"/>
    </source>
</evidence>
<comment type="subcellular location">
    <subcellularLocation>
        <location evidence="1">Cytoplasm</location>
        <location evidence="1">Cytoskeleton</location>
    </subcellularLocation>
</comment>
<evidence type="ECO:0008006" key="9">
    <source>
        <dbReference type="Google" id="ProtNLM"/>
    </source>
</evidence>
<feature type="region of interest" description="Disordered" evidence="6">
    <location>
        <begin position="179"/>
        <end position="532"/>
    </location>
</feature>
<keyword evidence="8" id="KW-1185">Reference proteome</keyword>
<evidence type="ECO:0000256" key="5">
    <source>
        <dbReference type="ARBA" id="ARBA00023212"/>
    </source>
</evidence>
<keyword evidence="3" id="KW-0963">Cytoplasm</keyword>
<feature type="compositionally biased region" description="Polar residues" evidence="6">
    <location>
        <begin position="522"/>
        <end position="532"/>
    </location>
</feature>
<organism evidence="7 8">
    <name type="scientific">Albula goreensis</name>
    <dbReference type="NCBI Taxonomy" id="1534307"/>
    <lineage>
        <taxon>Eukaryota</taxon>
        <taxon>Metazoa</taxon>
        <taxon>Chordata</taxon>
        <taxon>Craniata</taxon>
        <taxon>Vertebrata</taxon>
        <taxon>Euteleostomi</taxon>
        <taxon>Actinopterygii</taxon>
        <taxon>Neopterygii</taxon>
        <taxon>Teleostei</taxon>
        <taxon>Albuliformes</taxon>
        <taxon>Albulidae</taxon>
        <taxon>Albula</taxon>
    </lineage>
</organism>
<proteinExistence type="inferred from homology"/>
<comment type="caution">
    <text evidence="7">The sequence shown here is derived from an EMBL/GenBank/DDBJ whole genome shotgun (WGS) entry which is preliminary data.</text>
</comment>
<dbReference type="Pfam" id="PF05672">
    <property type="entry name" value="MAP7"/>
    <property type="match status" value="1"/>
</dbReference>
<keyword evidence="5" id="KW-0206">Cytoskeleton</keyword>
<feature type="region of interest" description="Disordered" evidence="6">
    <location>
        <begin position="97"/>
        <end position="118"/>
    </location>
</feature>
<feature type="compositionally biased region" description="Polar residues" evidence="6">
    <location>
        <begin position="471"/>
        <end position="482"/>
    </location>
</feature>
<protein>
    <recommendedName>
        <fullName evidence="9">Ensconsin-like</fullName>
    </recommendedName>
</protein>
<dbReference type="GO" id="GO:0015630">
    <property type="term" value="C:microtubule cytoskeleton"/>
    <property type="evidence" value="ECO:0007669"/>
    <property type="project" value="InterPro"/>
</dbReference>
<dbReference type="PANTHER" id="PTHR15073">
    <property type="entry name" value="MICROTUBULE-ASSOCIATED PROTEIN"/>
    <property type="match status" value="1"/>
</dbReference>
<name>A0A8T3DEX6_9TELE</name>
<dbReference type="InterPro" id="IPR008604">
    <property type="entry name" value="MAP7_fam"/>
</dbReference>
<gene>
    <name evidence="7" type="ORF">AGOR_G00110230</name>
</gene>
<evidence type="ECO:0000256" key="3">
    <source>
        <dbReference type="ARBA" id="ARBA00022490"/>
    </source>
</evidence>
<dbReference type="EMBL" id="JAERUA010000009">
    <property type="protein sequence ID" value="KAI1895773.1"/>
    <property type="molecule type" value="Genomic_DNA"/>
</dbReference>
<dbReference type="PANTHER" id="PTHR15073:SF1">
    <property type="entry name" value="RETICULOCYTE-BINDING PROTEIN HOMOLOG 2A"/>
    <property type="match status" value="1"/>
</dbReference>
<reference evidence="7" key="1">
    <citation type="submission" date="2021-01" db="EMBL/GenBank/DDBJ databases">
        <authorList>
            <person name="Zahm M."/>
            <person name="Roques C."/>
            <person name="Cabau C."/>
            <person name="Klopp C."/>
            <person name="Donnadieu C."/>
            <person name="Jouanno E."/>
            <person name="Lampietro C."/>
            <person name="Louis A."/>
            <person name="Herpin A."/>
            <person name="Echchiki A."/>
            <person name="Berthelot C."/>
            <person name="Parey E."/>
            <person name="Roest-Crollius H."/>
            <person name="Braasch I."/>
            <person name="Postlethwait J."/>
            <person name="Bobe J."/>
            <person name="Montfort J."/>
            <person name="Bouchez O."/>
            <person name="Begum T."/>
            <person name="Mejri S."/>
            <person name="Adams A."/>
            <person name="Chen W.-J."/>
            <person name="Guiguen Y."/>
        </authorList>
    </citation>
    <scope>NUCLEOTIDE SEQUENCE</scope>
    <source>
        <tissue evidence="7">Blood</tissue>
    </source>
</reference>
<sequence>MRKSAGTELNSEKGKKKASSSIASSVRRPSDNSNGLKTDRPFLKVDERQKLARERRKEREKQLAAREAVWLQREERARQYQEKLLVERRNKLAEQRLKEERRRAAVEEKRKQRLEEEKERNEAVVQRTLERSQKANQRVSRWSWRGATLGHNGASVPCHTVTAASLKSLQRVAIASLDGAKRRRTTPRALMDKQENGNKRNSWSSISITTTTATIRSHSPAELQRKITAPPTVRKSYSPTFRLQPPSQASSPLPPKLSPAPSTRNVQGDVTPTGGCTEGQEKARAIKSIPEPPAHPTEPKTTTQLSEVPPAAGLCTSRPRAGTNDPKEAARLLADRRRLAREQREREEEARRQREESERRAREEMARKRAEELARQEEEAWRVEEERMKREEEEKRAEEERNQKLREEAERLQKQREEEEARQRQEEEKLRLEREKHFQKEEAERSERKKRLEQIMKRTRKPDPVEKKPTPQMNGEWSQPKQESPADLKTSSVTVAHGVPVCNGDKSPSPTLPPPSPRTLPMNTQPAENTVPVQDATYEVISLPKLDMSGEDDVIPVVAYLRRPGALRPRPSMGEITTPQTAEVI</sequence>
<feature type="compositionally biased region" description="Basic and acidic residues" evidence="6">
    <location>
        <begin position="37"/>
        <end position="59"/>
    </location>
</feature>
<keyword evidence="4" id="KW-0175">Coiled coil</keyword>
<evidence type="ECO:0000256" key="4">
    <source>
        <dbReference type="ARBA" id="ARBA00023054"/>
    </source>
</evidence>
<dbReference type="GO" id="GO:0000226">
    <property type="term" value="P:microtubule cytoskeleton organization"/>
    <property type="evidence" value="ECO:0007669"/>
    <property type="project" value="InterPro"/>
</dbReference>
<evidence type="ECO:0000256" key="6">
    <source>
        <dbReference type="SAM" id="MobiDB-lite"/>
    </source>
</evidence>